<dbReference type="InterPro" id="IPR013424">
    <property type="entry name" value="Ice-binding_C"/>
</dbReference>
<sequence>MIKKTQIALSVALLAAGAAHAGSFNNGGFESGDLTGWTTGAGYWNTANMADLTPANYLPGGAYYNAAYGVHDITNVGGVDAITGLSTVRYGNHAVRTNNAVNNYSVSLIQQKVTNYSGTSINFSWAAVLQASHGATDSDNFTITLTDNTTNSVLTTISYNSATNGAIFSQTGSWFYTKWIDETINVTAGHDYTLSLLAADCPYGGHAGYVYLDGFGTVSGGPGDTTLPEPASLALVGLALAGVGLSRRRKAKAA</sequence>
<name>A0ABU3PHA7_9BURK</name>
<feature type="chain" id="PRO_5046118248" evidence="1">
    <location>
        <begin position="22"/>
        <end position="254"/>
    </location>
</feature>
<dbReference type="EMBL" id="JAVXZY010000012">
    <property type="protein sequence ID" value="MDT9001959.1"/>
    <property type="molecule type" value="Genomic_DNA"/>
</dbReference>
<evidence type="ECO:0000313" key="3">
    <source>
        <dbReference type="EMBL" id="MDT9001959.1"/>
    </source>
</evidence>
<evidence type="ECO:0000259" key="2">
    <source>
        <dbReference type="Pfam" id="PF07589"/>
    </source>
</evidence>
<organism evidence="3 4">
    <name type="scientific">Roseateles aquae</name>
    <dbReference type="NCBI Taxonomy" id="3077235"/>
    <lineage>
        <taxon>Bacteria</taxon>
        <taxon>Pseudomonadati</taxon>
        <taxon>Pseudomonadota</taxon>
        <taxon>Betaproteobacteria</taxon>
        <taxon>Burkholderiales</taxon>
        <taxon>Sphaerotilaceae</taxon>
        <taxon>Roseateles</taxon>
    </lineage>
</organism>
<feature type="domain" description="Ice-binding protein C-terminal" evidence="2">
    <location>
        <begin position="228"/>
        <end position="248"/>
    </location>
</feature>
<gene>
    <name evidence="3" type="ORF">RQP53_21965</name>
</gene>
<dbReference type="NCBIfam" id="TIGR02595">
    <property type="entry name" value="PEP_CTERM"/>
    <property type="match status" value="1"/>
</dbReference>
<proteinExistence type="predicted"/>
<keyword evidence="4" id="KW-1185">Reference proteome</keyword>
<evidence type="ECO:0000256" key="1">
    <source>
        <dbReference type="SAM" id="SignalP"/>
    </source>
</evidence>
<protein>
    <submittedName>
        <fullName evidence="3">PEP-CTERM sorting domain-containing protein</fullName>
    </submittedName>
</protein>
<dbReference type="Proteomes" id="UP001246372">
    <property type="component" value="Unassembled WGS sequence"/>
</dbReference>
<keyword evidence="1" id="KW-0732">Signal</keyword>
<reference evidence="3" key="1">
    <citation type="submission" date="2023-09" db="EMBL/GenBank/DDBJ databases">
        <title>Paucibacter sp. APW11 Genome sequencing and assembly.</title>
        <authorList>
            <person name="Kim I."/>
        </authorList>
    </citation>
    <scope>NUCLEOTIDE SEQUENCE</scope>
    <source>
        <strain evidence="3">APW11</strain>
    </source>
</reference>
<accession>A0ABU3PHA7</accession>
<dbReference type="RefSeq" id="WP_315652845.1">
    <property type="nucleotide sequence ID" value="NZ_JAVXZY010000012.1"/>
</dbReference>
<feature type="signal peptide" evidence="1">
    <location>
        <begin position="1"/>
        <end position="21"/>
    </location>
</feature>
<comment type="caution">
    <text evidence="3">The sequence shown here is derived from an EMBL/GenBank/DDBJ whole genome shotgun (WGS) entry which is preliminary data.</text>
</comment>
<evidence type="ECO:0000313" key="4">
    <source>
        <dbReference type="Proteomes" id="UP001246372"/>
    </source>
</evidence>
<dbReference type="Pfam" id="PF07589">
    <property type="entry name" value="PEP-CTERM"/>
    <property type="match status" value="1"/>
</dbReference>